<feature type="transmembrane region" description="Helical" evidence="1">
    <location>
        <begin position="42"/>
        <end position="67"/>
    </location>
</feature>
<keyword evidence="1" id="KW-1133">Transmembrane helix</keyword>
<dbReference type="RefSeq" id="WP_084335687.1">
    <property type="nucleotide sequence ID" value="NZ_FNFD01000019.1"/>
</dbReference>
<gene>
    <name evidence="2" type="ORF">SAMN05216186_11979</name>
</gene>
<evidence type="ECO:0000256" key="1">
    <source>
        <dbReference type="SAM" id="Phobius"/>
    </source>
</evidence>
<dbReference type="STRING" id="137658.SAMN05216186_11979"/>
<dbReference type="AlphaFoldDB" id="A0A1G9JJE6"/>
<feature type="transmembrane region" description="Helical" evidence="1">
    <location>
        <begin position="6"/>
        <end position="30"/>
    </location>
</feature>
<keyword evidence="3" id="KW-1185">Reference proteome</keyword>
<dbReference type="Proteomes" id="UP000198706">
    <property type="component" value="Unassembled WGS sequence"/>
</dbReference>
<evidence type="ECO:0000313" key="3">
    <source>
        <dbReference type="Proteomes" id="UP000198706"/>
    </source>
</evidence>
<proteinExistence type="predicted"/>
<keyword evidence="1" id="KW-0812">Transmembrane</keyword>
<organism evidence="2 3">
    <name type="scientific">Pseudomonas indica</name>
    <dbReference type="NCBI Taxonomy" id="137658"/>
    <lineage>
        <taxon>Bacteria</taxon>
        <taxon>Pseudomonadati</taxon>
        <taxon>Pseudomonadota</taxon>
        <taxon>Gammaproteobacteria</taxon>
        <taxon>Pseudomonadales</taxon>
        <taxon>Pseudomonadaceae</taxon>
        <taxon>Pseudomonas</taxon>
    </lineage>
</organism>
<keyword evidence="1" id="KW-0472">Membrane</keyword>
<sequence length="68" mass="7176">MLELFLTVFIPLTIASFIYLGVVVPLEFLAGRGLSIGLKRMIGVVSVLLGYGLMALIFMAGSGSVIVS</sequence>
<dbReference type="EMBL" id="FNFD01000019">
    <property type="protein sequence ID" value="SDL37608.1"/>
    <property type="molecule type" value="Genomic_DNA"/>
</dbReference>
<accession>A0A1G9JJE6</accession>
<evidence type="ECO:0008006" key="4">
    <source>
        <dbReference type="Google" id="ProtNLM"/>
    </source>
</evidence>
<evidence type="ECO:0000313" key="2">
    <source>
        <dbReference type="EMBL" id="SDL37608.1"/>
    </source>
</evidence>
<protein>
    <recommendedName>
        <fullName evidence="4">DUF1538 domain-containing protein</fullName>
    </recommendedName>
</protein>
<reference evidence="2 3" key="1">
    <citation type="submission" date="2016-10" db="EMBL/GenBank/DDBJ databases">
        <authorList>
            <person name="de Groot N.N."/>
        </authorList>
    </citation>
    <scope>NUCLEOTIDE SEQUENCE [LARGE SCALE GENOMIC DNA]</scope>
    <source>
        <strain evidence="2 3">JCM 21544</strain>
    </source>
</reference>
<name>A0A1G9JJE6_9PSED</name>